<sequence>MTSSTGRPTTGGICASLLAPAAAAAGCPSAVSTGALSTSTCSSFCFSFSSSRSSLILRSSSLMTSILVLLSILPSRSPIAAFVTVATESGSEEMVAFSLSLVVMFSGSIRARESSSKDGGTFSFRLRLIHSCS</sequence>
<reference evidence="2" key="1">
    <citation type="submission" date="2018-01" db="EMBL/GenBank/DDBJ databases">
        <title>An insight into the sialome of Amazonian anophelines.</title>
        <authorList>
            <person name="Ribeiro J.M."/>
            <person name="Scarpassa V."/>
            <person name="Calvo E."/>
        </authorList>
    </citation>
    <scope>NUCLEOTIDE SEQUENCE</scope>
</reference>
<proteinExistence type="predicted"/>
<dbReference type="AlphaFoldDB" id="A0A2M4DC29"/>
<evidence type="ECO:0000313" key="2">
    <source>
        <dbReference type="EMBL" id="MBW75144.1"/>
    </source>
</evidence>
<accession>A0A2M4DC29</accession>
<keyword evidence="1" id="KW-0732">Signal</keyword>
<organism evidence="2">
    <name type="scientific">Anopheles darlingi</name>
    <name type="common">Mosquito</name>
    <dbReference type="NCBI Taxonomy" id="43151"/>
    <lineage>
        <taxon>Eukaryota</taxon>
        <taxon>Metazoa</taxon>
        <taxon>Ecdysozoa</taxon>
        <taxon>Arthropoda</taxon>
        <taxon>Hexapoda</taxon>
        <taxon>Insecta</taxon>
        <taxon>Pterygota</taxon>
        <taxon>Neoptera</taxon>
        <taxon>Endopterygota</taxon>
        <taxon>Diptera</taxon>
        <taxon>Nematocera</taxon>
        <taxon>Culicoidea</taxon>
        <taxon>Culicidae</taxon>
        <taxon>Anophelinae</taxon>
        <taxon>Anopheles</taxon>
    </lineage>
</organism>
<feature type="signal peptide" evidence="1">
    <location>
        <begin position="1"/>
        <end position="24"/>
    </location>
</feature>
<feature type="chain" id="PRO_5014630350" evidence="1">
    <location>
        <begin position="25"/>
        <end position="133"/>
    </location>
</feature>
<name>A0A2M4DC29_ANODA</name>
<dbReference type="PROSITE" id="PS51257">
    <property type="entry name" value="PROKAR_LIPOPROTEIN"/>
    <property type="match status" value="1"/>
</dbReference>
<protein>
    <submittedName>
        <fullName evidence="2">Putative secreted protein</fullName>
    </submittedName>
</protein>
<evidence type="ECO:0000256" key="1">
    <source>
        <dbReference type="SAM" id="SignalP"/>
    </source>
</evidence>
<dbReference type="EMBL" id="GGFL01010966">
    <property type="protein sequence ID" value="MBW75144.1"/>
    <property type="molecule type" value="Transcribed_RNA"/>
</dbReference>